<gene>
    <name evidence="1" type="ORF">R3P96_22155</name>
</gene>
<dbReference type="NCBIfam" id="TIGR03620">
    <property type="entry name" value="F420_MSMEG_4141"/>
    <property type="match status" value="1"/>
</dbReference>
<dbReference type="InterPro" id="IPR036661">
    <property type="entry name" value="Luciferase-like_sf"/>
</dbReference>
<organism evidence="1 2">
    <name type="scientific">Rhodococcoides yunnanense</name>
    <dbReference type="NCBI Taxonomy" id="278209"/>
    <lineage>
        <taxon>Bacteria</taxon>
        <taxon>Bacillati</taxon>
        <taxon>Actinomycetota</taxon>
        <taxon>Actinomycetes</taxon>
        <taxon>Mycobacteriales</taxon>
        <taxon>Nocardiaceae</taxon>
        <taxon>Rhodococcoides</taxon>
    </lineage>
</organism>
<accession>A0ABU4BIK9</accession>
<dbReference type="InterPro" id="IPR019922">
    <property type="entry name" value="Lucif-like_OxRdatse_MSMEG_4141"/>
</dbReference>
<dbReference type="RefSeq" id="WP_317566165.1">
    <property type="nucleotide sequence ID" value="NZ_JAWLJX010000010.1"/>
</dbReference>
<keyword evidence="2" id="KW-1185">Reference proteome</keyword>
<comment type="caution">
    <text evidence="1">The sequence shown here is derived from an EMBL/GenBank/DDBJ whole genome shotgun (WGS) entry which is preliminary data.</text>
</comment>
<dbReference type="Proteomes" id="UP001185755">
    <property type="component" value="Unassembled WGS sequence"/>
</dbReference>
<protein>
    <submittedName>
        <fullName evidence="1">TIGR03620 family F420-dependent LLM class oxidoreductase</fullName>
    </submittedName>
</protein>
<name>A0ABU4BIK9_9NOCA</name>
<reference evidence="1 2" key="1">
    <citation type="submission" date="2023-10" db="EMBL/GenBank/DDBJ databases">
        <title>Development of a sustainable strategy for remediation of hydrocarbon-contaminated territories based on the waste exchange concept.</title>
        <authorList>
            <person name="Krivoruchko A."/>
        </authorList>
    </citation>
    <scope>NUCLEOTIDE SEQUENCE [LARGE SCALE GENOMIC DNA]</scope>
    <source>
        <strain evidence="1 2">IEGM 1323</strain>
    </source>
</reference>
<dbReference type="Gene3D" id="3.20.20.30">
    <property type="entry name" value="Luciferase-like domain"/>
    <property type="match status" value="2"/>
</dbReference>
<evidence type="ECO:0000313" key="1">
    <source>
        <dbReference type="EMBL" id="MDV6264047.1"/>
    </source>
</evidence>
<evidence type="ECO:0000313" key="2">
    <source>
        <dbReference type="Proteomes" id="UP001185755"/>
    </source>
</evidence>
<dbReference type="SUPFAM" id="SSF51679">
    <property type="entry name" value="Bacterial luciferase-like"/>
    <property type="match status" value="1"/>
</dbReference>
<sequence length="264" mass="27773">MDTLGLGTIGISIDVSPSYLDDARELESLGFTSFWLPGGQLDRLGRLADLVHATETATIVPGIVPVDVYSPAQTGQLFDELSGTGRFVLGLGGPQSARPLAGLRKYLDELEVPADHLLLAALGPRKLEMARDRAAGAIALLVTPEWTAQARGALGVSTLVVDQFVVVDSDPDRARAAARQPLSFLATVPGYRQNFLRMGFTEADVDDLSDRLVDGVAVWGSVDDIAQRVAAHHSAGADHVVLAPLGASSIDAGRALSDLVVSSK</sequence>
<proteinExistence type="predicted"/>
<dbReference type="EMBL" id="JAWLJX010000010">
    <property type="protein sequence ID" value="MDV6264047.1"/>
    <property type="molecule type" value="Genomic_DNA"/>
</dbReference>